<feature type="region of interest" description="Disordered" evidence="1">
    <location>
        <begin position="1"/>
        <end position="23"/>
    </location>
</feature>
<gene>
    <name evidence="2" type="ORF">MNBD_ALPHA04-952</name>
</gene>
<dbReference type="PANTHER" id="PTHR39456:SF1">
    <property type="entry name" value="METAL-DEPENDENT HYDROLASE"/>
    <property type="match status" value="1"/>
</dbReference>
<sequence length="320" mass="36954">MDNVPTSSKDTDMQDSLAGSATPADLHIQSRNRHFSGAPIENRWWVGGDPYATAFFNALSATFPLAETFFISTVKQFRDGTPEKLQREIRAFIQQEMVHSREHLIFNRHLEEFNYDMTPLNQSVKRVLGRIKAMEPIHQLAGTVCMEHLTAVIAAEIISNPKHFANADEDQKNLWLWHASEEIEHKGVTYDAWLHATRDWSRWRRWKVKSLFMARISIGFTKNRSKGVLELLRQDGITGPRAWFGLIRYALFSPAPFGRTLKPWFQFFLPGFHPWNIDDRHLIQLAESEYEAAILEQSEEEPTVAELAERLKKIDLPKVA</sequence>
<accession>A0A3B0S0Z7</accession>
<proteinExistence type="predicted"/>
<evidence type="ECO:0000256" key="1">
    <source>
        <dbReference type="SAM" id="MobiDB-lite"/>
    </source>
</evidence>
<reference evidence="2" key="1">
    <citation type="submission" date="2018-06" db="EMBL/GenBank/DDBJ databases">
        <authorList>
            <person name="Zhirakovskaya E."/>
        </authorList>
    </citation>
    <scope>NUCLEOTIDE SEQUENCE</scope>
</reference>
<name>A0A3B0S0Z7_9ZZZZ</name>
<evidence type="ECO:0000313" key="2">
    <source>
        <dbReference type="EMBL" id="VAV89195.1"/>
    </source>
</evidence>
<dbReference type="EMBL" id="UOEF01000070">
    <property type="protein sequence ID" value="VAV89195.1"/>
    <property type="molecule type" value="Genomic_DNA"/>
</dbReference>
<dbReference type="PANTHER" id="PTHR39456">
    <property type="entry name" value="METAL-DEPENDENT HYDROLASE"/>
    <property type="match status" value="1"/>
</dbReference>
<dbReference type="InterPro" id="IPR016516">
    <property type="entry name" value="UCP07580"/>
</dbReference>
<protein>
    <submittedName>
        <fullName evidence="2">FF domain protein</fullName>
    </submittedName>
</protein>
<dbReference type="Pfam" id="PF10118">
    <property type="entry name" value="Metal_hydrol"/>
    <property type="match status" value="1"/>
</dbReference>
<organism evidence="2">
    <name type="scientific">hydrothermal vent metagenome</name>
    <dbReference type="NCBI Taxonomy" id="652676"/>
    <lineage>
        <taxon>unclassified sequences</taxon>
        <taxon>metagenomes</taxon>
        <taxon>ecological metagenomes</taxon>
    </lineage>
</organism>
<dbReference type="AlphaFoldDB" id="A0A3B0S0Z7"/>
<dbReference type="PIRSF" id="PIRSF007580">
    <property type="entry name" value="UCP07580"/>
    <property type="match status" value="1"/>
</dbReference>